<dbReference type="InterPro" id="IPR011701">
    <property type="entry name" value="MFS"/>
</dbReference>
<dbReference type="EMBL" id="SAUW01000030">
    <property type="protein sequence ID" value="RWR06138.1"/>
    <property type="molecule type" value="Genomic_DNA"/>
</dbReference>
<feature type="transmembrane region" description="Helical" evidence="6">
    <location>
        <begin position="457"/>
        <end position="476"/>
    </location>
</feature>
<reference evidence="8 9" key="1">
    <citation type="submission" date="2019-01" db="EMBL/GenBank/DDBJ databases">
        <title>Sinorhodobacter populi sp. nov. isolated from the symptomatic bark tissue of Populus euramericana canker.</title>
        <authorList>
            <person name="Xu G."/>
        </authorList>
    </citation>
    <scope>NUCLEOTIDE SEQUENCE [LARGE SCALE GENOMIC DNA]</scope>
    <source>
        <strain evidence="8 9">2D-5</strain>
    </source>
</reference>
<dbReference type="SUPFAM" id="SSF103473">
    <property type="entry name" value="MFS general substrate transporter"/>
    <property type="match status" value="1"/>
</dbReference>
<dbReference type="GO" id="GO:0022857">
    <property type="term" value="F:transmembrane transporter activity"/>
    <property type="evidence" value="ECO:0007669"/>
    <property type="project" value="InterPro"/>
</dbReference>
<evidence type="ECO:0000256" key="2">
    <source>
        <dbReference type="ARBA" id="ARBA00022448"/>
    </source>
</evidence>
<dbReference type="InterPro" id="IPR036259">
    <property type="entry name" value="MFS_trans_sf"/>
</dbReference>
<dbReference type="GO" id="GO:0016020">
    <property type="term" value="C:membrane"/>
    <property type="evidence" value="ECO:0007669"/>
    <property type="project" value="UniProtKB-SubCell"/>
</dbReference>
<proteinExistence type="predicted"/>
<feature type="transmembrane region" description="Helical" evidence="6">
    <location>
        <begin position="202"/>
        <end position="222"/>
    </location>
</feature>
<evidence type="ECO:0000256" key="4">
    <source>
        <dbReference type="ARBA" id="ARBA00022989"/>
    </source>
</evidence>
<dbReference type="AlphaFoldDB" id="A0A443IM31"/>
<keyword evidence="2" id="KW-0813">Transport</keyword>
<evidence type="ECO:0000256" key="1">
    <source>
        <dbReference type="ARBA" id="ARBA00004141"/>
    </source>
</evidence>
<comment type="subcellular location">
    <subcellularLocation>
        <location evidence="1">Membrane</location>
        <topology evidence="1">Multi-pass membrane protein</topology>
    </subcellularLocation>
</comment>
<evidence type="ECO:0000259" key="7">
    <source>
        <dbReference type="PROSITE" id="PS50850"/>
    </source>
</evidence>
<dbReference type="InterPro" id="IPR020846">
    <property type="entry name" value="MFS_dom"/>
</dbReference>
<protein>
    <submittedName>
        <fullName evidence="8">MFS transporter</fullName>
    </submittedName>
</protein>
<evidence type="ECO:0000256" key="5">
    <source>
        <dbReference type="ARBA" id="ARBA00023136"/>
    </source>
</evidence>
<dbReference type="Proteomes" id="UP000285710">
    <property type="component" value="Unassembled WGS sequence"/>
</dbReference>
<keyword evidence="3 6" id="KW-0812">Transmembrane</keyword>
<feature type="transmembrane region" description="Helical" evidence="6">
    <location>
        <begin position="300"/>
        <end position="325"/>
    </location>
</feature>
<keyword evidence="9" id="KW-1185">Reference proteome</keyword>
<keyword evidence="5 6" id="KW-0472">Membrane</keyword>
<dbReference type="Gene3D" id="1.20.1720.10">
    <property type="entry name" value="Multidrug resistance protein D"/>
    <property type="match status" value="1"/>
</dbReference>
<gene>
    <name evidence="8" type="ORF">D2T33_18890</name>
</gene>
<organism evidence="8 9">
    <name type="scientific">Paenirhodobacter populi</name>
    <dbReference type="NCBI Taxonomy" id="2306993"/>
    <lineage>
        <taxon>Bacteria</taxon>
        <taxon>Pseudomonadati</taxon>
        <taxon>Pseudomonadota</taxon>
        <taxon>Alphaproteobacteria</taxon>
        <taxon>Rhodobacterales</taxon>
        <taxon>Rhodobacter group</taxon>
        <taxon>Paenirhodobacter</taxon>
    </lineage>
</organism>
<evidence type="ECO:0000256" key="6">
    <source>
        <dbReference type="SAM" id="Phobius"/>
    </source>
</evidence>
<feature type="transmembrane region" description="Helical" evidence="6">
    <location>
        <begin position="259"/>
        <end position="280"/>
    </location>
</feature>
<feature type="transmembrane region" description="Helical" evidence="6">
    <location>
        <begin position="365"/>
        <end position="385"/>
    </location>
</feature>
<feature type="transmembrane region" description="Helical" evidence="6">
    <location>
        <begin position="84"/>
        <end position="104"/>
    </location>
</feature>
<comment type="caution">
    <text evidence="8">The sequence shown here is derived from an EMBL/GenBank/DDBJ whole genome shotgun (WGS) entry which is preliminary data.</text>
</comment>
<evidence type="ECO:0000313" key="8">
    <source>
        <dbReference type="EMBL" id="RWR06138.1"/>
    </source>
</evidence>
<feature type="transmembrane region" description="Helical" evidence="6">
    <location>
        <begin position="49"/>
        <end position="72"/>
    </location>
</feature>
<dbReference type="PANTHER" id="PTHR42718">
    <property type="entry name" value="MAJOR FACILITATOR SUPERFAMILY MULTIDRUG TRANSPORTER MFSC"/>
    <property type="match status" value="1"/>
</dbReference>
<dbReference type="Gene3D" id="1.20.1250.20">
    <property type="entry name" value="MFS general substrate transporter like domains"/>
    <property type="match status" value="1"/>
</dbReference>
<dbReference type="PROSITE" id="PS50850">
    <property type="entry name" value="MFS"/>
    <property type="match status" value="1"/>
</dbReference>
<sequence length="557" mass="58405">MPIGNATSPVPDSAVTFLKDAISVDEDARRALAQRSAEGRGLPAPRRHFAWITIMLGLALAVLDGTIANVALPTIAAHFHTEPAASIWIVNGYQLAIVMTMLPLATVADIHGYRNVYLGGIALFTLASLGCILAGSMGALTVARIVQGFGAAGIMAVNMSILRFTVPREKLGAAVGLNALVVAVCSTVGPAFAGMVLSVAGWHWLFAINIPLGIATLLFGWFSLPESLRVPRRFDWLSAVLSALGICLMIVAVDGVGAGVPPLVTLGQVVAAVLCFVAQIRHERGSDRPMLPVDLLRIPVFTLSVCTSVASFTTQLLAFVALPFLLQGVMGHDPTEVGLLMMAWPLGVAVIAPFAGRMSDRYPPAILGGIGLICLAAGMLGLGLMRADAPAWDICWRMALCGFGFGMFQSPNNRAMLEAAPMNRSGAAGGMLGTARLTGQSLGAALVSLLLGRMGDPGLTAALLLGAGFALLAALISMSRLAAHRPGAAGPRVLRCPRRSADATELPSDRTDVDANRHIFCHVADMQEVERRMIPTFLTRMKSLVSAVSSPALMPLD</sequence>
<dbReference type="Pfam" id="PF07690">
    <property type="entry name" value="MFS_1"/>
    <property type="match status" value="1"/>
</dbReference>
<reference evidence="8 9" key="2">
    <citation type="submission" date="2019-01" db="EMBL/GenBank/DDBJ databases">
        <authorList>
            <person name="Li Y."/>
        </authorList>
    </citation>
    <scope>NUCLEOTIDE SEQUENCE [LARGE SCALE GENOMIC DNA]</scope>
    <source>
        <strain evidence="8 9">2D-5</strain>
    </source>
</reference>
<dbReference type="PANTHER" id="PTHR42718:SF9">
    <property type="entry name" value="MAJOR FACILITATOR SUPERFAMILY MULTIDRUG TRANSPORTER MFSC"/>
    <property type="match status" value="1"/>
</dbReference>
<name>A0A443IM31_9RHOB</name>
<dbReference type="PRINTS" id="PR01036">
    <property type="entry name" value="TCRTETB"/>
</dbReference>
<feature type="transmembrane region" description="Helical" evidence="6">
    <location>
        <begin position="145"/>
        <end position="164"/>
    </location>
</feature>
<evidence type="ECO:0000256" key="3">
    <source>
        <dbReference type="ARBA" id="ARBA00022692"/>
    </source>
</evidence>
<feature type="transmembrane region" description="Helical" evidence="6">
    <location>
        <begin position="171"/>
        <end position="196"/>
    </location>
</feature>
<dbReference type="CDD" id="cd17321">
    <property type="entry name" value="MFS_MMR_MDR_like"/>
    <property type="match status" value="1"/>
</dbReference>
<keyword evidence="4 6" id="KW-1133">Transmembrane helix</keyword>
<feature type="transmembrane region" description="Helical" evidence="6">
    <location>
        <begin position="337"/>
        <end position="356"/>
    </location>
</feature>
<feature type="transmembrane region" description="Helical" evidence="6">
    <location>
        <begin position="234"/>
        <end position="253"/>
    </location>
</feature>
<accession>A0A443IM31</accession>
<evidence type="ECO:0000313" key="9">
    <source>
        <dbReference type="Proteomes" id="UP000285710"/>
    </source>
</evidence>
<feature type="domain" description="Major facilitator superfamily (MFS) profile" evidence="7">
    <location>
        <begin position="50"/>
        <end position="485"/>
    </location>
</feature>
<feature type="transmembrane region" description="Helical" evidence="6">
    <location>
        <begin position="116"/>
        <end position="139"/>
    </location>
</feature>